<keyword evidence="1" id="KW-0732">Signal</keyword>
<dbReference type="AlphaFoldDB" id="A0AAV1FN61"/>
<dbReference type="PANTHER" id="PTHR44337">
    <property type="entry name" value="CARCINOEMBRYONIC ANTIGEN-RELATED CELL ADHESION MOLECULE 8"/>
    <property type="match status" value="1"/>
</dbReference>
<evidence type="ECO:0000256" key="2">
    <source>
        <dbReference type="ARBA" id="ARBA00023157"/>
    </source>
</evidence>
<dbReference type="InterPro" id="IPR013783">
    <property type="entry name" value="Ig-like_fold"/>
</dbReference>
<dbReference type="Pfam" id="PF07679">
    <property type="entry name" value="I-set"/>
    <property type="match status" value="1"/>
</dbReference>
<dbReference type="InterPro" id="IPR003599">
    <property type="entry name" value="Ig_sub"/>
</dbReference>
<gene>
    <name evidence="8" type="ORF">XNOV1_A028314</name>
</gene>
<keyword evidence="6" id="KW-0812">Transmembrane</keyword>
<dbReference type="InterPro" id="IPR003598">
    <property type="entry name" value="Ig_sub2"/>
</dbReference>
<evidence type="ECO:0000313" key="8">
    <source>
        <dbReference type="EMBL" id="CAJ1062598.1"/>
    </source>
</evidence>
<evidence type="ECO:0000256" key="1">
    <source>
        <dbReference type="ARBA" id="ARBA00022729"/>
    </source>
</evidence>
<dbReference type="SMART" id="SM00408">
    <property type="entry name" value="IGc2"/>
    <property type="match status" value="2"/>
</dbReference>
<dbReference type="PROSITE" id="PS50835">
    <property type="entry name" value="IG_LIKE"/>
    <property type="match status" value="2"/>
</dbReference>
<dbReference type="InterPro" id="IPR013106">
    <property type="entry name" value="Ig_V-set"/>
</dbReference>
<keyword evidence="4" id="KW-0393">Immunoglobulin domain</keyword>
<keyword evidence="6" id="KW-0472">Membrane</keyword>
<dbReference type="PANTHER" id="PTHR44337:SF16">
    <property type="entry name" value="CARCINOEMBRYONIC ANTIGEN-RELATED CELL ADHESION MOLECULE 20-LIKE-RELATED"/>
    <property type="match status" value="1"/>
</dbReference>
<evidence type="ECO:0000256" key="5">
    <source>
        <dbReference type="SAM" id="MobiDB-lite"/>
    </source>
</evidence>
<feature type="domain" description="Ig-like" evidence="7">
    <location>
        <begin position="230"/>
        <end position="307"/>
    </location>
</feature>
<sequence>MVELSRLLVSHKDNSMDNVLLLFIISVAFTGVTHGVSILPDSLDAAVGGKVDFTTTLSPTEIPFINILWKFGDENIITSNVINVTEPDYEGRITLFPSTGSLELRNLTVNDSGEYTVRITEPGSNAPEGTTRLHVHERISEASVKPSTNQTIEGNLVNLTCDAAGSVFTREWVKDGSDLTQADNIKFYDNNRVLSFQPLNRTNKGVYSCKISNPINSIEANYNLSVIYGPDAVQIKGDSLVNIGGTIELTCTAESEPSASFTWLLNGTVIHSSAVYTKKDAEASDSGNYTCQAKNDITGKSLSAVLELTVTAPPDPTPPPPPPPYYIIGIVIACVVVIGAACGVGFYFYKKKRGQKTSHSPRAGGGGQDNSAFQGNKELDYADIAAFHRKDGGTVQLRPQNETSEYAQVRINNNRPAASSPPTYDAHIQRSKSQAPQPPANGAQVYAEVRKK</sequence>
<dbReference type="CDD" id="cd00096">
    <property type="entry name" value="Ig"/>
    <property type="match status" value="1"/>
</dbReference>
<feature type="domain" description="Ig-like" evidence="7">
    <location>
        <begin position="127"/>
        <end position="225"/>
    </location>
</feature>
<dbReference type="Pfam" id="PF07686">
    <property type="entry name" value="V-set"/>
    <property type="match status" value="1"/>
</dbReference>
<dbReference type="InterPro" id="IPR052598">
    <property type="entry name" value="IgSF_CEA-related"/>
</dbReference>
<protein>
    <submittedName>
        <fullName evidence="8">Carcinoembryonic antigen-related cell adhesion molecule 16-like isoform X3</fullName>
    </submittedName>
</protein>
<dbReference type="EMBL" id="OY660871">
    <property type="protein sequence ID" value="CAJ1062598.1"/>
    <property type="molecule type" value="Genomic_DNA"/>
</dbReference>
<evidence type="ECO:0000313" key="9">
    <source>
        <dbReference type="Proteomes" id="UP001178508"/>
    </source>
</evidence>
<feature type="transmembrane region" description="Helical" evidence="6">
    <location>
        <begin position="325"/>
        <end position="349"/>
    </location>
</feature>
<dbReference type="SUPFAM" id="SSF48726">
    <property type="entry name" value="Immunoglobulin"/>
    <property type="match status" value="3"/>
</dbReference>
<dbReference type="InterPro" id="IPR013098">
    <property type="entry name" value="Ig_I-set"/>
</dbReference>
<evidence type="ECO:0000259" key="7">
    <source>
        <dbReference type="PROSITE" id="PS50835"/>
    </source>
</evidence>
<feature type="compositionally biased region" description="Polar residues" evidence="5">
    <location>
        <begin position="411"/>
        <end position="422"/>
    </location>
</feature>
<keyword evidence="3" id="KW-0325">Glycoprotein</keyword>
<name>A0AAV1FN61_XYRNO</name>
<dbReference type="InterPro" id="IPR007110">
    <property type="entry name" value="Ig-like_dom"/>
</dbReference>
<evidence type="ECO:0000256" key="4">
    <source>
        <dbReference type="ARBA" id="ARBA00023319"/>
    </source>
</evidence>
<dbReference type="SMART" id="SM00409">
    <property type="entry name" value="IG"/>
    <property type="match status" value="3"/>
</dbReference>
<reference evidence="8" key="1">
    <citation type="submission" date="2023-08" db="EMBL/GenBank/DDBJ databases">
        <authorList>
            <person name="Alioto T."/>
            <person name="Alioto T."/>
            <person name="Gomez Garrido J."/>
        </authorList>
    </citation>
    <scope>NUCLEOTIDE SEQUENCE</scope>
</reference>
<dbReference type="Pfam" id="PF13895">
    <property type="entry name" value="Ig_2"/>
    <property type="match status" value="1"/>
</dbReference>
<keyword evidence="6" id="KW-1133">Transmembrane helix</keyword>
<keyword evidence="2" id="KW-1015">Disulfide bond</keyword>
<dbReference type="InterPro" id="IPR036179">
    <property type="entry name" value="Ig-like_dom_sf"/>
</dbReference>
<feature type="region of interest" description="Disordered" evidence="5">
    <location>
        <begin position="411"/>
        <end position="452"/>
    </location>
</feature>
<evidence type="ECO:0000256" key="3">
    <source>
        <dbReference type="ARBA" id="ARBA00023180"/>
    </source>
</evidence>
<accession>A0AAV1FN61</accession>
<proteinExistence type="predicted"/>
<keyword evidence="9" id="KW-1185">Reference proteome</keyword>
<dbReference type="Proteomes" id="UP001178508">
    <property type="component" value="Chromosome 8"/>
</dbReference>
<dbReference type="Gene3D" id="2.60.40.10">
    <property type="entry name" value="Immunoglobulins"/>
    <property type="match status" value="3"/>
</dbReference>
<organism evidence="8 9">
    <name type="scientific">Xyrichtys novacula</name>
    <name type="common">Pearly razorfish</name>
    <name type="synonym">Hemipteronotus novacula</name>
    <dbReference type="NCBI Taxonomy" id="13765"/>
    <lineage>
        <taxon>Eukaryota</taxon>
        <taxon>Metazoa</taxon>
        <taxon>Chordata</taxon>
        <taxon>Craniata</taxon>
        <taxon>Vertebrata</taxon>
        <taxon>Euteleostomi</taxon>
        <taxon>Actinopterygii</taxon>
        <taxon>Neopterygii</taxon>
        <taxon>Teleostei</taxon>
        <taxon>Neoteleostei</taxon>
        <taxon>Acanthomorphata</taxon>
        <taxon>Eupercaria</taxon>
        <taxon>Labriformes</taxon>
        <taxon>Labridae</taxon>
        <taxon>Xyrichtys</taxon>
    </lineage>
</organism>
<evidence type="ECO:0000256" key="6">
    <source>
        <dbReference type="SAM" id="Phobius"/>
    </source>
</evidence>